<dbReference type="Proteomes" id="UP000717515">
    <property type="component" value="Unassembled WGS sequence"/>
</dbReference>
<evidence type="ECO:0000313" key="3">
    <source>
        <dbReference type="EMBL" id="KAG9322904.1"/>
    </source>
</evidence>
<feature type="coiled-coil region" evidence="1">
    <location>
        <begin position="195"/>
        <end position="225"/>
    </location>
</feature>
<evidence type="ECO:0000313" key="4">
    <source>
        <dbReference type="Proteomes" id="UP000717515"/>
    </source>
</evidence>
<keyword evidence="1" id="KW-0175">Coiled coil</keyword>
<sequence>MTSTSSPKSDKSTKCGYGKKSGEPQCNKNRVDGSSYCKYHQRLENSKKLAVEKDILLSQVKKLKKKNHDLKAHLEKCNEQVKPVEKAVLNILKTLVDLKLISSNSPMTSSTDLGTECVKCVYRKEEHQCEEDASDNSEKSSKYCKFHRNLANERDTLKRKLSIWITEPDAESKVVAIIDDKYKHKSKERYLAKRNDALLSQIENLKRANVDLQAKADKLTKVKEQFNATEDIVTDLLKTMSAMNLLIKDDELPSPQDEEQGSPAEQSSSSSSG</sequence>
<comment type="caution">
    <text evidence="3">The sequence shown here is derived from an EMBL/GenBank/DDBJ whole genome shotgun (WGS) entry which is preliminary data.</text>
</comment>
<proteinExistence type="predicted"/>
<name>A0A9P8A5R1_MORAP</name>
<accession>A0A9P8A5R1</accession>
<protein>
    <submittedName>
        <fullName evidence="3">Uncharacterized protein</fullName>
    </submittedName>
</protein>
<reference evidence="3" key="1">
    <citation type="submission" date="2021-07" db="EMBL/GenBank/DDBJ databases">
        <title>Draft genome of Mortierella alpina, strain LL118, isolated from an aspen leaf litter sample.</title>
        <authorList>
            <person name="Yang S."/>
            <person name="Vinatzer B.A."/>
        </authorList>
    </citation>
    <scope>NUCLEOTIDE SEQUENCE</scope>
    <source>
        <strain evidence="3">LL118</strain>
    </source>
</reference>
<evidence type="ECO:0000256" key="2">
    <source>
        <dbReference type="SAM" id="MobiDB-lite"/>
    </source>
</evidence>
<feature type="region of interest" description="Disordered" evidence="2">
    <location>
        <begin position="247"/>
        <end position="273"/>
    </location>
</feature>
<dbReference type="EMBL" id="JAIFTL010000124">
    <property type="protein sequence ID" value="KAG9322904.1"/>
    <property type="molecule type" value="Genomic_DNA"/>
</dbReference>
<organism evidence="3 4">
    <name type="scientific">Mortierella alpina</name>
    <name type="common">Oleaginous fungus</name>
    <name type="synonym">Mortierella renispora</name>
    <dbReference type="NCBI Taxonomy" id="64518"/>
    <lineage>
        <taxon>Eukaryota</taxon>
        <taxon>Fungi</taxon>
        <taxon>Fungi incertae sedis</taxon>
        <taxon>Mucoromycota</taxon>
        <taxon>Mortierellomycotina</taxon>
        <taxon>Mortierellomycetes</taxon>
        <taxon>Mortierellales</taxon>
        <taxon>Mortierellaceae</taxon>
        <taxon>Mortierella</taxon>
    </lineage>
</organism>
<evidence type="ECO:0000256" key="1">
    <source>
        <dbReference type="SAM" id="Coils"/>
    </source>
</evidence>
<gene>
    <name evidence="3" type="ORF">KVV02_003431</name>
</gene>
<feature type="coiled-coil region" evidence="1">
    <location>
        <begin position="53"/>
        <end position="80"/>
    </location>
</feature>
<dbReference type="AlphaFoldDB" id="A0A9P8A5R1"/>
<feature type="region of interest" description="Disordered" evidence="2">
    <location>
        <begin position="1"/>
        <end position="28"/>
    </location>
</feature>